<dbReference type="AlphaFoldDB" id="A0AAV8DQ52"/>
<evidence type="ECO:0000256" key="2">
    <source>
        <dbReference type="ARBA" id="ARBA00022857"/>
    </source>
</evidence>
<dbReference type="PANTHER" id="PTHR43490:SF73">
    <property type="entry name" value="OS07G0685800 PROTEIN"/>
    <property type="match status" value="1"/>
</dbReference>
<reference evidence="6" key="1">
    <citation type="submission" date="2022-08" db="EMBL/GenBank/DDBJ databases">
        <authorList>
            <person name="Marques A."/>
        </authorList>
    </citation>
    <scope>NUCLEOTIDE SEQUENCE</scope>
    <source>
        <strain evidence="6">RhyPub2mFocal</strain>
        <tissue evidence="6">Leaves</tissue>
    </source>
</reference>
<keyword evidence="7" id="KW-1185">Reference proteome</keyword>
<dbReference type="Gene3D" id="3.40.50.720">
    <property type="entry name" value="NAD(P)-binding Rossmann-like Domain"/>
    <property type="match status" value="1"/>
</dbReference>
<keyword evidence="2 5" id="KW-0521">NADP</keyword>
<evidence type="ECO:0000256" key="5">
    <source>
        <dbReference type="RuleBase" id="RU369024"/>
    </source>
</evidence>
<name>A0AAV8DQ52_9POAL</name>
<dbReference type="PRINTS" id="PR00080">
    <property type="entry name" value="SDRFAMILY"/>
</dbReference>
<comment type="similarity">
    <text evidence="1 4">Belongs to the short-chain dehydrogenases/reductases (SDR) family.</text>
</comment>
<dbReference type="GO" id="GO:0016020">
    <property type="term" value="C:membrane"/>
    <property type="evidence" value="ECO:0007669"/>
    <property type="project" value="TreeGrafter"/>
</dbReference>
<dbReference type="PRINTS" id="PR00081">
    <property type="entry name" value="GDHRDH"/>
</dbReference>
<dbReference type="InterPro" id="IPR045313">
    <property type="entry name" value="CBR1-like"/>
</dbReference>
<sequence length="310" mass="34235">MLDGWVPRSKGCKRMEANKRIAVVTGGNKGIGLEICKELAANGVGVVLTARDEKRGNEAVDKLTADYGFTNIIFHQLDVTDHSSIASLADFVKNQFGKLDILVNNAAITGVELSQPIDEKLPQPERAELFHKYIVQIFVQSYEKAVDCLKTNYYGVKYMMEAFLPLLLLSNAGRIVNVSSNQGQLQGLTNNKLRKELEDIDNLTVERIDHLTNSFPKHVRDNTLEEGGWPPRFSAYRASKVLMNAYTRIIAKRYPSVTINCVNPGYVGTDLNYNTGALTVSEGAQGPVMVALAEGGPTGQFYDQTQLSIF</sequence>
<gene>
    <name evidence="6" type="ORF">LUZ62_078737</name>
</gene>
<proteinExistence type="inferred from homology"/>
<dbReference type="Pfam" id="PF00106">
    <property type="entry name" value="adh_short"/>
    <property type="match status" value="1"/>
</dbReference>
<dbReference type="InterPro" id="IPR002347">
    <property type="entry name" value="SDR_fam"/>
</dbReference>
<dbReference type="Proteomes" id="UP001140206">
    <property type="component" value="Chromosome 4"/>
</dbReference>
<keyword evidence="3 5" id="KW-0560">Oxidoreductase</keyword>
<dbReference type="GO" id="GO:0016616">
    <property type="term" value="F:oxidoreductase activity, acting on the CH-OH group of donors, NAD or NADP as acceptor"/>
    <property type="evidence" value="ECO:0007669"/>
    <property type="project" value="InterPro"/>
</dbReference>
<protein>
    <recommendedName>
        <fullName evidence="5">Short-chain dehydrogenase/reductase</fullName>
        <ecNumber evidence="5">1.1.1.-</ecNumber>
    </recommendedName>
</protein>
<evidence type="ECO:0000313" key="6">
    <source>
        <dbReference type="EMBL" id="KAJ4768362.1"/>
    </source>
</evidence>
<dbReference type="EMBL" id="JAMFTS010000004">
    <property type="protein sequence ID" value="KAJ4768362.1"/>
    <property type="molecule type" value="Genomic_DNA"/>
</dbReference>
<dbReference type="PANTHER" id="PTHR43490">
    <property type="entry name" value="(+)-NEOMENTHOL DEHYDROGENASE"/>
    <property type="match status" value="1"/>
</dbReference>
<comment type="caution">
    <text evidence="6">The sequence shown here is derived from an EMBL/GenBank/DDBJ whole genome shotgun (WGS) entry which is preliminary data.</text>
</comment>
<evidence type="ECO:0000256" key="4">
    <source>
        <dbReference type="RuleBase" id="RU000363"/>
    </source>
</evidence>
<organism evidence="6 7">
    <name type="scientific">Rhynchospora pubera</name>
    <dbReference type="NCBI Taxonomy" id="906938"/>
    <lineage>
        <taxon>Eukaryota</taxon>
        <taxon>Viridiplantae</taxon>
        <taxon>Streptophyta</taxon>
        <taxon>Embryophyta</taxon>
        <taxon>Tracheophyta</taxon>
        <taxon>Spermatophyta</taxon>
        <taxon>Magnoliopsida</taxon>
        <taxon>Liliopsida</taxon>
        <taxon>Poales</taxon>
        <taxon>Cyperaceae</taxon>
        <taxon>Cyperoideae</taxon>
        <taxon>Rhynchosporeae</taxon>
        <taxon>Rhynchospora</taxon>
    </lineage>
</organism>
<dbReference type="SUPFAM" id="SSF51735">
    <property type="entry name" value="NAD(P)-binding Rossmann-fold domains"/>
    <property type="match status" value="1"/>
</dbReference>
<accession>A0AAV8DQ52</accession>
<dbReference type="CDD" id="cd05324">
    <property type="entry name" value="carb_red_PTCR-like_SDR_c"/>
    <property type="match status" value="1"/>
</dbReference>
<evidence type="ECO:0000256" key="3">
    <source>
        <dbReference type="ARBA" id="ARBA00023002"/>
    </source>
</evidence>
<dbReference type="EC" id="1.1.1.-" evidence="5"/>
<evidence type="ECO:0000256" key="1">
    <source>
        <dbReference type="ARBA" id="ARBA00006484"/>
    </source>
</evidence>
<evidence type="ECO:0000313" key="7">
    <source>
        <dbReference type="Proteomes" id="UP001140206"/>
    </source>
</evidence>
<dbReference type="InterPro" id="IPR036291">
    <property type="entry name" value="NAD(P)-bd_dom_sf"/>
</dbReference>